<dbReference type="EMBL" id="KN834558">
    <property type="protein sequence ID" value="KIK10574.1"/>
    <property type="molecule type" value="Genomic_DNA"/>
</dbReference>
<gene>
    <name evidence="2" type="ORF">PISMIDRAFT_657863</name>
</gene>
<evidence type="ECO:0000256" key="1">
    <source>
        <dbReference type="PROSITE-ProRule" id="PRU00221"/>
    </source>
</evidence>
<feature type="repeat" description="WD" evidence="1">
    <location>
        <begin position="7"/>
        <end position="38"/>
    </location>
</feature>
<name>A0A0C9Y9A5_9AGAM</name>
<proteinExistence type="predicted"/>
<keyword evidence="1" id="KW-0853">WD repeat</keyword>
<dbReference type="InterPro" id="IPR001680">
    <property type="entry name" value="WD40_rpt"/>
</dbReference>
<dbReference type="Proteomes" id="UP000054018">
    <property type="component" value="Unassembled WGS sequence"/>
</dbReference>
<accession>A0A0C9Y9A5</accession>
<dbReference type="PROSITE" id="PS50082">
    <property type="entry name" value="WD_REPEATS_2"/>
    <property type="match status" value="1"/>
</dbReference>
<sequence length="68" mass="7431">MQIGSCLECHTSGVTSVTSSSDQKKIVSGPWDTNAVIWHSESCQDWMSKKLELIGPTSHHVFAPFPSV</sequence>
<reference evidence="2 3" key="1">
    <citation type="submission" date="2014-04" db="EMBL/GenBank/DDBJ databases">
        <authorList>
            <consortium name="DOE Joint Genome Institute"/>
            <person name="Kuo A."/>
            <person name="Kohler A."/>
            <person name="Costa M.D."/>
            <person name="Nagy L.G."/>
            <person name="Floudas D."/>
            <person name="Copeland A."/>
            <person name="Barry K.W."/>
            <person name="Cichocki N."/>
            <person name="Veneault-Fourrey C."/>
            <person name="LaButti K."/>
            <person name="Lindquist E.A."/>
            <person name="Lipzen A."/>
            <person name="Lundell T."/>
            <person name="Morin E."/>
            <person name="Murat C."/>
            <person name="Sun H."/>
            <person name="Tunlid A."/>
            <person name="Henrissat B."/>
            <person name="Grigoriev I.V."/>
            <person name="Hibbett D.S."/>
            <person name="Martin F."/>
            <person name="Nordberg H.P."/>
            <person name="Cantor M.N."/>
            <person name="Hua S.X."/>
        </authorList>
    </citation>
    <scope>NUCLEOTIDE SEQUENCE [LARGE SCALE GENOMIC DNA]</scope>
    <source>
        <strain evidence="2 3">441</strain>
    </source>
</reference>
<reference evidence="3" key="2">
    <citation type="submission" date="2015-01" db="EMBL/GenBank/DDBJ databases">
        <title>Evolutionary Origins and Diversification of the Mycorrhizal Mutualists.</title>
        <authorList>
            <consortium name="DOE Joint Genome Institute"/>
            <consortium name="Mycorrhizal Genomics Consortium"/>
            <person name="Kohler A."/>
            <person name="Kuo A."/>
            <person name="Nagy L.G."/>
            <person name="Floudas D."/>
            <person name="Copeland A."/>
            <person name="Barry K.W."/>
            <person name="Cichocki N."/>
            <person name="Veneault-Fourrey C."/>
            <person name="LaButti K."/>
            <person name="Lindquist E.A."/>
            <person name="Lipzen A."/>
            <person name="Lundell T."/>
            <person name="Morin E."/>
            <person name="Murat C."/>
            <person name="Riley R."/>
            <person name="Ohm R."/>
            <person name="Sun H."/>
            <person name="Tunlid A."/>
            <person name="Henrissat B."/>
            <person name="Grigoriev I.V."/>
            <person name="Hibbett D.S."/>
            <person name="Martin F."/>
        </authorList>
    </citation>
    <scope>NUCLEOTIDE SEQUENCE [LARGE SCALE GENOMIC DNA]</scope>
    <source>
        <strain evidence="3">441</strain>
    </source>
</reference>
<evidence type="ECO:0000313" key="3">
    <source>
        <dbReference type="Proteomes" id="UP000054018"/>
    </source>
</evidence>
<keyword evidence="3" id="KW-1185">Reference proteome</keyword>
<dbReference type="SUPFAM" id="SSF50978">
    <property type="entry name" value="WD40 repeat-like"/>
    <property type="match status" value="1"/>
</dbReference>
<protein>
    <submittedName>
        <fullName evidence="2">Uncharacterized protein</fullName>
    </submittedName>
</protein>
<dbReference type="InterPro" id="IPR036322">
    <property type="entry name" value="WD40_repeat_dom_sf"/>
</dbReference>
<dbReference type="HOGENOM" id="CLU_2801051_0_0_1"/>
<evidence type="ECO:0000313" key="2">
    <source>
        <dbReference type="EMBL" id="KIK10574.1"/>
    </source>
</evidence>
<feature type="non-terminal residue" evidence="2">
    <location>
        <position position="68"/>
    </location>
</feature>
<dbReference type="InterPro" id="IPR015943">
    <property type="entry name" value="WD40/YVTN_repeat-like_dom_sf"/>
</dbReference>
<dbReference type="Gene3D" id="2.130.10.10">
    <property type="entry name" value="YVTN repeat-like/Quinoprotein amine dehydrogenase"/>
    <property type="match status" value="1"/>
</dbReference>
<dbReference type="AlphaFoldDB" id="A0A0C9Y9A5"/>
<organism evidence="2 3">
    <name type="scientific">Pisolithus microcarpus 441</name>
    <dbReference type="NCBI Taxonomy" id="765257"/>
    <lineage>
        <taxon>Eukaryota</taxon>
        <taxon>Fungi</taxon>
        <taxon>Dikarya</taxon>
        <taxon>Basidiomycota</taxon>
        <taxon>Agaricomycotina</taxon>
        <taxon>Agaricomycetes</taxon>
        <taxon>Agaricomycetidae</taxon>
        <taxon>Boletales</taxon>
        <taxon>Sclerodermatineae</taxon>
        <taxon>Pisolithaceae</taxon>
        <taxon>Pisolithus</taxon>
    </lineage>
</organism>